<dbReference type="AlphaFoldDB" id="K9YLQ9"/>
<keyword evidence="3" id="KW-1185">Reference proteome</keyword>
<organism evidence="2 3">
    <name type="scientific">Cyanobacterium stanieri (strain ATCC 29140 / PCC 7202)</name>
    <dbReference type="NCBI Taxonomy" id="292563"/>
    <lineage>
        <taxon>Bacteria</taxon>
        <taxon>Bacillati</taxon>
        <taxon>Cyanobacteriota</taxon>
        <taxon>Cyanophyceae</taxon>
        <taxon>Oscillatoriophycideae</taxon>
        <taxon>Chroococcales</taxon>
        <taxon>Geminocystaceae</taxon>
        <taxon>Cyanobacterium</taxon>
    </lineage>
</organism>
<dbReference type="STRING" id="292563.Cyast_1371"/>
<dbReference type="PATRIC" id="fig|292563.3.peg.1436"/>
<protein>
    <recommendedName>
        <fullName evidence="1">Sulfatase-modifying factor enzyme-like domain-containing protein</fullName>
    </recommendedName>
</protein>
<dbReference type="Pfam" id="PF03781">
    <property type="entry name" value="FGE-sulfatase"/>
    <property type="match status" value="1"/>
</dbReference>
<dbReference type="Proteomes" id="UP000010483">
    <property type="component" value="Chromosome"/>
</dbReference>
<dbReference type="InterPro" id="IPR016187">
    <property type="entry name" value="CTDL_fold"/>
</dbReference>
<dbReference type="eggNOG" id="COG1262">
    <property type="taxonomic scope" value="Bacteria"/>
</dbReference>
<dbReference type="Gene3D" id="3.90.1580.10">
    <property type="entry name" value="paralog of FGE (formylglycine-generating enzyme)"/>
    <property type="match status" value="1"/>
</dbReference>
<dbReference type="SUPFAM" id="SSF56436">
    <property type="entry name" value="C-type lectin-like"/>
    <property type="match status" value="1"/>
</dbReference>
<dbReference type="KEGG" id="csn:Cyast_1371"/>
<dbReference type="BioCyc" id="CSTA292563:G1353-1383-MONOMER"/>
<dbReference type="HOGENOM" id="CLU_012431_9_1_3"/>
<sequence length="442" mass="51883">MINNPLLPLNSCTKEDIINYLEWGWQKEDILFKSILSRDTYYLNPDPLRNPLIFYLGHSAVFYINKLVMVGLLSQRINPDYERLFEMGVDPEFPDELQKILAHIRQQSLEDVWAYRNQVYQTVIKIINNTPLSLPITMDSPWWAIVMGMEHQRIHIETSSMLIRQLPPHLLAKPDGWSYAPSLGKPPENEMVLVDGGKVILGKKDDDFLYGWDVDFGSREEEVNSFLVSKYMITNYDFLDFVNEGGYENKEFWDEESWAWLVGENRHHPKFWLKTDDGYQYRAMFDHIDLPLDYPVEVNHYEAIAFCRYLSQKRGKKYGLMSEAQWHLASMGNDDVNNHNLNLNYQSPTPVGSITTAESQAGVYDIRGNVWEWLGDKFTPLTGFKPHFLYEDYSQPFFDNRHFLLVGGAWVTNGTEATRYYRNWFRPYFYQHAGFRIILLGK</sequence>
<feature type="domain" description="Sulfatase-modifying factor enzyme-like" evidence="1">
    <location>
        <begin position="188"/>
        <end position="438"/>
    </location>
</feature>
<dbReference type="PANTHER" id="PTHR23150">
    <property type="entry name" value="SULFATASE MODIFYING FACTOR 1, 2"/>
    <property type="match status" value="1"/>
</dbReference>
<accession>K9YLQ9</accession>
<reference evidence="3" key="1">
    <citation type="journal article" date="2013" name="Proc. Natl. Acad. Sci. U.S.A.">
        <title>Improving the coverage of the cyanobacterial phylum using diversity-driven genome sequencing.</title>
        <authorList>
            <person name="Shih P.M."/>
            <person name="Wu D."/>
            <person name="Latifi A."/>
            <person name="Axen S.D."/>
            <person name="Fewer D.P."/>
            <person name="Talla E."/>
            <person name="Calteau A."/>
            <person name="Cai F."/>
            <person name="Tandeau de Marsac N."/>
            <person name="Rippka R."/>
            <person name="Herdman M."/>
            <person name="Sivonen K."/>
            <person name="Coursin T."/>
            <person name="Laurent T."/>
            <person name="Goodwin L."/>
            <person name="Nolan M."/>
            <person name="Davenport K.W."/>
            <person name="Han C.S."/>
            <person name="Rubin E.M."/>
            <person name="Eisen J.A."/>
            <person name="Woyke T."/>
            <person name="Gugger M."/>
            <person name="Kerfeld C.A."/>
        </authorList>
    </citation>
    <scope>NUCLEOTIDE SEQUENCE [LARGE SCALE GENOMIC DNA]</scope>
    <source>
        <strain evidence="3">ATCC 29140 / PCC 7202</strain>
    </source>
</reference>
<gene>
    <name evidence="2" type="ordered locus">Cyast_1371</name>
</gene>
<dbReference type="GO" id="GO:0120147">
    <property type="term" value="F:formylglycine-generating oxidase activity"/>
    <property type="evidence" value="ECO:0007669"/>
    <property type="project" value="TreeGrafter"/>
</dbReference>
<evidence type="ECO:0000313" key="2">
    <source>
        <dbReference type="EMBL" id="AFZ47335.1"/>
    </source>
</evidence>
<dbReference type="EMBL" id="CP003940">
    <property type="protein sequence ID" value="AFZ47335.1"/>
    <property type="molecule type" value="Genomic_DNA"/>
</dbReference>
<evidence type="ECO:0000313" key="3">
    <source>
        <dbReference type="Proteomes" id="UP000010483"/>
    </source>
</evidence>
<dbReference type="InterPro" id="IPR042095">
    <property type="entry name" value="SUMF_sf"/>
</dbReference>
<dbReference type="InterPro" id="IPR005532">
    <property type="entry name" value="SUMF_dom"/>
</dbReference>
<dbReference type="InterPro" id="IPR051043">
    <property type="entry name" value="Sulfatase_Mod_Factor_Kinase"/>
</dbReference>
<dbReference type="InterPro" id="IPR027577">
    <property type="entry name" value="OvoA_Nterm"/>
</dbReference>
<name>K9YLQ9_CYASC</name>
<proteinExistence type="predicted"/>
<dbReference type="NCBIfam" id="TIGR04344">
    <property type="entry name" value="ovoA_Nterm"/>
    <property type="match status" value="1"/>
</dbReference>
<evidence type="ECO:0000259" key="1">
    <source>
        <dbReference type="Pfam" id="PF03781"/>
    </source>
</evidence>
<dbReference type="PANTHER" id="PTHR23150:SF26">
    <property type="entry name" value="GENERIC METHYLTRANSFERASE"/>
    <property type="match status" value="1"/>
</dbReference>